<feature type="domain" description="Hcy-binding" evidence="4">
    <location>
        <begin position="7"/>
        <end position="313"/>
    </location>
</feature>
<reference evidence="5 6" key="1">
    <citation type="submission" date="2017-03" db="EMBL/GenBank/DDBJ databases">
        <authorList>
            <person name="Afonso C.L."/>
            <person name="Miller P.J."/>
            <person name="Scott M.A."/>
            <person name="Spackman E."/>
            <person name="Goraichik I."/>
            <person name="Dimitrov K.M."/>
            <person name="Suarez D.L."/>
            <person name="Swayne D.E."/>
        </authorList>
    </citation>
    <scope>NUCLEOTIDE SEQUENCE [LARGE SCALE GENOMIC DNA]</scope>
    <source>
        <strain evidence="5 6">CECT 7745</strain>
    </source>
</reference>
<protein>
    <submittedName>
        <fullName evidence="5">Homocysteine methyltransferase</fullName>
    </submittedName>
</protein>
<dbReference type="GO" id="GO:0008168">
    <property type="term" value="F:methyltransferase activity"/>
    <property type="evidence" value="ECO:0007669"/>
    <property type="project" value="UniProtKB-UniRule"/>
</dbReference>
<dbReference type="PROSITE" id="PS50970">
    <property type="entry name" value="HCY"/>
    <property type="match status" value="1"/>
</dbReference>
<evidence type="ECO:0000256" key="3">
    <source>
        <dbReference type="PROSITE-ProRule" id="PRU00333"/>
    </source>
</evidence>
<keyword evidence="6" id="KW-1185">Reference proteome</keyword>
<evidence type="ECO:0000259" key="4">
    <source>
        <dbReference type="PROSITE" id="PS50970"/>
    </source>
</evidence>
<dbReference type="SUPFAM" id="SSF82282">
    <property type="entry name" value="Homocysteine S-methyltransferase"/>
    <property type="match status" value="1"/>
</dbReference>
<feature type="binding site" evidence="3">
    <location>
        <position position="230"/>
    </location>
    <ligand>
        <name>Zn(2+)</name>
        <dbReference type="ChEBI" id="CHEBI:29105"/>
    </ligand>
</feature>
<dbReference type="OrthoDB" id="9803687at2"/>
<dbReference type="PANTHER" id="PTHR11103">
    <property type="entry name" value="SLR1189 PROTEIN"/>
    <property type="match status" value="1"/>
</dbReference>
<dbReference type="GO" id="GO:0032259">
    <property type="term" value="P:methylation"/>
    <property type="evidence" value="ECO:0007669"/>
    <property type="project" value="UniProtKB-KW"/>
</dbReference>
<dbReference type="Pfam" id="PF02574">
    <property type="entry name" value="S-methyl_trans"/>
    <property type="match status" value="1"/>
</dbReference>
<feature type="binding site" evidence="3">
    <location>
        <position position="298"/>
    </location>
    <ligand>
        <name>Zn(2+)</name>
        <dbReference type="ChEBI" id="CHEBI:29105"/>
    </ligand>
</feature>
<sequence length="321" mass="34069">MAHSMNSNLKQLLTTDRPFLTDGGLETTLVFHEGLDLPAFAAFPLLNDTKGRETLRNYFDNFLQLAQQNDTGFVLDTPTWRASQGWADETGFSSEAIDRINARAVSFARDIAAAWGEKGVPVVVNGVVGPQGDGYVPGQTMTAEEAQEYHARQVVSFATAGADMVSAVTMNYVEEAIGIARAAKVAGVPVVISFTVETDGKLPTGQGVGDAIALVDAATDASPIYYMINCAHPDHYSAILGGADWTARLGGMRANASRMSHEELDNAEELDDGDPVEFGELHAAMMRGLTGIKVLGGCCGTDHRHVGEVGKCCVKGHAHAA</sequence>
<keyword evidence="3" id="KW-0862">Zinc</keyword>
<proteinExistence type="predicted"/>
<keyword evidence="1 3" id="KW-0489">Methyltransferase</keyword>
<gene>
    <name evidence="5" type="ORF">ROA7745_03124</name>
</gene>
<name>A0A1X7BVJ5_9RHOB</name>
<organism evidence="5 6">
    <name type="scientific">Roseovarius aestuarii</name>
    <dbReference type="NCBI Taxonomy" id="475083"/>
    <lineage>
        <taxon>Bacteria</taxon>
        <taxon>Pseudomonadati</taxon>
        <taxon>Pseudomonadota</taxon>
        <taxon>Alphaproteobacteria</taxon>
        <taxon>Rhodobacterales</taxon>
        <taxon>Roseobacteraceae</taxon>
        <taxon>Roseovarius</taxon>
    </lineage>
</organism>
<feature type="binding site" evidence="3">
    <location>
        <position position="299"/>
    </location>
    <ligand>
        <name>Zn(2+)</name>
        <dbReference type="ChEBI" id="CHEBI:29105"/>
    </ligand>
</feature>
<dbReference type="PANTHER" id="PTHR11103:SF18">
    <property type="entry name" value="SLR1189 PROTEIN"/>
    <property type="match status" value="1"/>
</dbReference>
<dbReference type="InterPro" id="IPR003726">
    <property type="entry name" value="HCY_dom"/>
</dbReference>
<dbReference type="Gene3D" id="3.20.20.330">
    <property type="entry name" value="Homocysteine-binding-like domain"/>
    <property type="match status" value="1"/>
</dbReference>
<keyword evidence="2 3" id="KW-0808">Transferase</keyword>
<dbReference type="AlphaFoldDB" id="A0A1X7BVJ5"/>
<evidence type="ECO:0000313" key="5">
    <source>
        <dbReference type="EMBL" id="SMC13279.1"/>
    </source>
</evidence>
<evidence type="ECO:0000256" key="2">
    <source>
        <dbReference type="ARBA" id="ARBA00022679"/>
    </source>
</evidence>
<evidence type="ECO:0000256" key="1">
    <source>
        <dbReference type="ARBA" id="ARBA00022603"/>
    </source>
</evidence>
<dbReference type="GO" id="GO:0046872">
    <property type="term" value="F:metal ion binding"/>
    <property type="evidence" value="ECO:0007669"/>
    <property type="project" value="UniProtKB-KW"/>
</dbReference>
<dbReference type="InterPro" id="IPR036589">
    <property type="entry name" value="HCY_dom_sf"/>
</dbReference>
<dbReference type="Proteomes" id="UP000193224">
    <property type="component" value="Unassembled WGS sequence"/>
</dbReference>
<dbReference type="EMBL" id="FWXB01000012">
    <property type="protein sequence ID" value="SMC13279.1"/>
    <property type="molecule type" value="Genomic_DNA"/>
</dbReference>
<comment type="cofactor">
    <cofactor evidence="3">
        <name>Zn(2+)</name>
        <dbReference type="ChEBI" id="CHEBI:29105"/>
    </cofactor>
</comment>
<accession>A0A1X7BVJ5</accession>
<evidence type="ECO:0000313" key="6">
    <source>
        <dbReference type="Proteomes" id="UP000193224"/>
    </source>
</evidence>
<keyword evidence="3" id="KW-0479">Metal-binding</keyword>